<name>A0A086ZJ41_9BIFI</name>
<reference evidence="2 3" key="1">
    <citation type="submission" date="2014-03" db="EMBL/GenBank/DDBJ databases">
        <title>Genomics of Bifidobacteria.</title>
        <authorList>
            <person name="Ventura M."/>
            <person name="Milani C."/>
            <person name="Lugli G.A."/>
        </authorList>
    </citation>
    <scope>NUCLEOTIDE SEQUENCE [LARGE SCALE GENOMIC DNA]</scope>
    <source>
        <strain evidence="2 3">DSM 22767</strain>
    </source>
</reference>
<evidence type="ECO:0000313" key="2">
    <source>
        <dbReference type="EMBL" id="KFI46541.1"/>
    </source>
</evidence>
<feature type="compositionally biased region" description="Polar residues" evidence="1">
    <location>
        <begin position="170"/>
        <end position="191"/>
    </location>
</feature>
<comment type="caution">
    <text evidence="2">The sequence shown here is derived from an EMBL/GenBank/DDBJ whole genome shotgun (WGS) entry which is preliminary data.</text>
</comment>
<gene>
    <name evidence="2" type="ORF">BBOH_0010</name>
</gene>
<evidence type="ECO:0000313" key="3">
    <source>
        <dbReference type="Proteomes" id="UP000029096"/>
    </source>
</evidence>
<organism evidence="2 3">
    <name type="scientific">Bifidobacterium bohemicum DSM 22767</name>
    <dbReference type="NCBI Taxonomy" id="1437606"/>
    <lineage>
        <taxon>Bacteria</taxon>
        <taxon>Bacillati</taxon>
        <taxon>Actinomycetota</taxon>
        <taxon>Actinomycetes</taxon>
        <taxon>Bifidobacteriales</taxon>
        <taxon>Bifidobacteriaceae</taxon>
        <taxon>Bifidobacterium</taxon>
    </lineage>
</organism>
<sequence>MDIFHSKRIRTTPTVRGFGLRKAGRALFTCQHQQKQSVDQRRSVGLSPKSQRRRESLGLRQRRPANRHLEGRSGCSLFLCVAFLALAGCASPTKTEGWPNQIPAVTVHVTNRREICRLTTRLHQRHTEERQCLRLTTRDTPTSTTTRRQGVHLVLRIRMVRLQNLHDQQRLQGNQTHQIPQRTLNGSGSKSRINRTKIPV</sequence>
<proteinExistence type="predicted"/>
<protein>
    <submittedName>
        <fullName evidence="2">Uncharacterized protein</fullName>
    </submittedName>
</protein>
<evidence type="ECO:0000256" key="1">
    <source>
        <dbReference type="SAM" id="MobiDB-lite"/>
    </source>
</evidence>
<feature type="region of interest" description="Disordered" evidence="1">
    <location>
        <begin position="38"/>
        <end position="65"/>
    </location>
</feature>
<dbReference type="EMBL" id="JGYP01000001">
    <property type="protein sequence ID" value="KFI46541.1"/>
    <property type="molecule type" value="Genomic_DNA"/>
</dbReference>
<accession>A0A086ZJ41</accession>
<keyword evidence="3" id="KW-1185">Reference proteome</keyword>
<dbReference type="Proteomes" id="UP000029096">
    <property type="component" value="Unassembled WGS sequence"/>
</dbReference>
<dbReference type="AlphaFoldDB" id="A0A086ZJ41"/>
<feature type="region of interest" description="Disordered" evidence="1">
    <location>
        <begin position="169"/>
        <end position="200"/>
    </location>
</feature>